<keyword evidence="3" id="KW-1185">Reference proteome</keyword>
<dbReference type="Proteomes" id="UP001295684">
    <property type="component" value="Unassembled WGS sequence"/>
</dbReference>
<gene>
    <name evidence="2" type="ORF">ECRASSUSDP1_LOCUS10761</name>
</gene>
<feature type="compositionally biased region" description="Basic and acidic residues" evidence="1">
    <location>
        <begin position="301"/>
        <end position="318"/>
    </location>
</feature>
<feature type="compositionally biased region" description="Basic residues" evidence="1">
    <location>
        <begin position="348"/>
        <end position="360"/>
    </location>
</feature>
<sequence length="377" mass="44110">MKINGRNSHGYHPLFSVKRDNFTSDRVYTPVGRPKTGQVPSKKSILKKSSMTAIGSYTQNNFKKNASFASDKSYNIENSQAVQISQSIPQNRKPLSQQRTRRSVDNFDSNLENRIVSCYFHRKNRTKSKHKKQISFRRDYEDSYCYSGFVNKRYKGKVVLKPKLNTGRNTVILREKAQNSMVTLHMDGKIALNKHKYGPRSKNIIKLGQLHKNQNLGEKDLAKIISEMRQKIKTNEEIIRLKQLKLDPEILEQIRAYGYKNEDIDRDLRSLNTPVCNLYKLLEVEKRRSIEAELERSEGDFAKSVDRREPKPSEREVSEEPTPGPQSTLDRMTQVFYKFKNDPDYKPRSRKIRYHNKKTQPRLSLHKSVSELPQKRF</sequence>
<protein>
    <submittedName>
        <fullName evidence="2">Uncharacterized protein</fullName>
    </submittedName>
</protein>
<feature type="region of interest" description="Disordered" evidence="1">
    <location>
        <begin position="301"/>
        <end position="377"/>
    </location>
</feature>
<dbReference type="AlphaFoldDB" id="A0AAD1XCN1"/>
<comment type="caution">
    <text evidence="2">The sequence shown here is derived from an EMBL/GenBank/DDBJ whole genome shotgun (WGS) entry which is preliminary data.</text>
</comment>
<evidence type="ECO:0000313" key="2">
    <source>
        <dbReference type="EMBL" id="CAI2369460.1"/>
    </source>
</evidence>
<dbReference type="EMBL" id="CAMPGE010010611">
    <property type="protein sequence ID" value="CAI2369460.1"/>
    <property type="molecule type" value="Genomic_DNA"/>
</dbReference>
<organism evidence="2 3">
    <name type="scientific">Euplotes crassus</name>
    <dbReference type="NCBI Taxonomy" id="5936"/>
    <lineage>
        <taxon>Eukaryota</taxon>
        <taxon>Sar</taxon>
        <taxon>Alveolata</taxon>
        <taxon>Ciliophora</taxon>
        <taxon>Intramacronucleata</taxon>
        <taxon>Spirotrichea</taxon>
        <taxon>Hypotrichia</taxon>
        <taxon>Euplotida</taxon>
        <taxon>Euplotidae</taxon>
        <taxon>Moneuplotes</taxon>
    </lineage>
</organism>
<evidence type="ECO:0000313" key="3">
    <source>
        <dbReference type="Proteomes" id="UP001295684"/>
    </source>
</evidence>
<name>A0AAD1XCN1_EUPCR</name>
<accession>A0AAD1XCN1</accession>
<evidence type="ECO:0000256" key="1">
    <source>
        <dbReference type="SAM" id="MobiDB-lite"/>
    </source>
</evidence>
<proteinExistence type="predicted"/>
<reference evidence="2" key="1">
    <citation type="submission" date="2023-07" db="EMBL/GenBank/DDBJ databases">
        <authorList>
            <consortium name="AG Swart"/>
            <person name="Singh M."/>
            <person name="Singh A."/>
            <person name="Seah K."/>
            <person name="Emmerich C."/>
        </authorList>
    </citation>
    <scope>NUCLEOTIDE SEQUENCE</scope>
    <source>
        <strain evidence="2">DP1</strain>
    </source>
</reference>